<sequence length="194" mass="21077">MANELNPEEIPALWCRMWNEDASLAHRLLTADGRQWSGVKPGLDPLVGPADAEAFIAKYQRDVGNLFVPRTVVIDGTERLAFTWDVTRRDGVVITGADLCVLSGGKVARNWTIPSPDGQSALPDGPGEGSLDREELRVLAKDAHPWHGELVLDPVRQTIAGTWSDGSRGGLAVMVVVDGRVDREWVVPGTRPLP</sequence>
<name>A0A2N3WQD7_9PSEU</name>
<dbReference type="SUPFAM" id="SSF54427">
    <property type="entry name" value="NTF2-like"/>
    <property type="match status" value="1"/>
</dbReference>
<organism evidence="2 3">
    <name type="scientific">Amycolatopsis echigonensis</name>
    <dbReference type="NCBI Taxonomy" id="2576905"/>
    <lineage>
        <taxon>Bacteria</taxon>
        <taxon>Bacillati</taxon>
        <taxon>Actinomycetota</taxon>
        <taxon>Actinomycetes</taxon>
        <taxon>Pseudonocardiales</taxon>
        <taxon>Pseudonocardiaceae</taxon>
        <taxon>Amycolatopsis</taxon>
    </lineage>
</organism>
<evidence type="ECO:0000313" key="2">
    <source>
        <dbReference type="EMBL" id="PKV96075.1"/>
    </source>
</evidence>
<dbReference type="OrthoDB" id="4260882at2"/>
<reference evidence="2 3" key="1">
    <citation type="submission" date="2017-12" db="EMBL/GenBank/DDBJ databases">
        <title>Sequencing the genomes of 1000 Actinobacteria strains.</title>
        <authorList>
            <person name="Klenk H.-P."/>
        </authorList>
    </citation>
    <scope>NUCLEOTIDE SEQUENCE [LARGE SCALE GENOMIC DNA]</scope>
    <source>
        <strain evidence="2 3">DSM 45165</strain>
    </source>
</reference>
<evidence type="ECO:0000313" key="4">
    <source>
        <dbReference type="Proteomes" id="UP000550260"/>
    </source>
</evidence>
<reference evidence="1 4" key="2">
    <citation type="submission" date="2020-08" db="EMBL/GenBank/DDBJ databases">
        <title>Amycolatopsis echigonensis JCM 21831.</title>
        <authorList>
            <person name="Tedsree N."/>
            <person name="Kuncharoen N."/>
            <person name="Likhitwitayawuid K."/>
            <person name="Tanasupawat S."/>
        </authorList>
    </citation>
    <scope>NUCLEOTIDE SEQUENCE [LARGE SCALE GENOMIC DNA]</scope>
    <source>
        <strain evidence="1 4">JCM 21831</strain>
    </source>
</reference>
<dbReference type="AlphaFoldDB" id="A0A2N3WQD7"/>
<dbReference type="Proteomes" id="UP000233750">
    <property type="component" value="Unassembled WGS sequence"/>
</dbReference>
<evidence type="ECO:0000313" key="3">
    <source>
        <dbReference type="Proteomes" id="UP000233750"/>
    </source>
</evidence>
<dbReference type="Gene3D" id="3.10.450.50">
    <property type="match status" value="1"/>
</dbReference>
<evidence type="ECO:0000313" key="1">
    <source>
        <dbReference type="EMBL" id="MBB2500368.1"/>
    </source>
</evidence>
<dbReference type="RefSeq" id="WP_101438990.1">
    <property type="nucleotide sequence ID" value="NZ_JACJHR010000017.1"/>
</dbReference>
<dbReference type="EMBL" id="JACJHR010000017">
    <property type="protein sequence ID" value="MBB2500368.1"/>
    <property type="molecule type" value="Genomic_DNA"/>
</dbReference>
<dbReference type="Proteomes" id="UP000550260">
    <property type="component" value="Unassembled WGS sequence"/>
</dbReference>
<protein>
    <submittedName>
        <fullName evidence="1">Nuclear transport factor 2 family protein</fullName>
    </submittedName>
</protein>
<keyword evidence="3" id="KW-1185">Reference proteome</keyword>
<dbReference type="InterPro" id="IPR032710">
    <property type="entry name" value="NTF2-like_dom_sf"/>
</dbReference>
<proteinExistence type="predicted"/>
<gene>
    <name evidence="2" type="ORF">ATK30_7011</name>
    <name evidence="1" type="ORF">H5411_14690</name>
</gene>
<dbReference type="EMBL" id="PJMY01000003">
    <property type="protein sequence ID" value="PKV96075.1"/>
    <property type="molecule type" value="Genomic_DNA"/>
</dbReference>
<accession>A0A2N3WQD7</accession>
<comment type="caution">
    <text evidence="2">The sequence shown here is derived from an EMBL/GenBank/DDBJ whole genome shotgun (WGS) entry which is preliminary data.</text>
</comment>
<accession>A0A8E1VY39</accession>